<dbReference type="AlphaFoldDB" id="A0A517P126"/>
<dbReference type="RefSeq" id="WP_145420844.1">
    <property type="nucleotide sequence ID" value="NZ_CP036526.1"/>
</dbReference>
<dbReference type="InterPro" id="IPR029065">
    <property type="entry name" value="Enolase_C-like"/>
</dbReference>
<dbReference type="SUPFAM" id="SSF51604">
    <property type="entry name" value="Enolase C-terminal domain-like"/>
    <property type="match status" value="1"/>
</dbReference>
<dbReference type="PANTHER" id="PTHR48080">
    <property type="entry name" value="D-GALACTONATE DEHYDRATASE-RELATED"/>
    <property type="match status" value="1"/>
</dbReference>
<evidence type="ECO:0000313" key="4">
    <source>
        <dbReference type="EMBL" id="QDT13043.1"/>
    </source>
</evidence>
<proteinExistence type="inferred from homology"/>
<gene>
    <name evidence="4" type="ORF">K239x_50580</name>
</gene>
<dbReference type="PANTHER" id="PTHR48080:SF3">
    <property type="entry name" value="ENOLASE SUPERFAMILY MEMBER DDB_G0284701"/>
    <property type="match status" value="1"/>
</dbReference>
<feature type="domain" description="Enolase C-terminal" evidence="3">
    <location>
        <begin position="221"/>
        <end position="444"/>
    </location>
</feature>
<dbReference type="InterPro" id="IPR036849">
    <property type="entry name" value="Enolase-like_C_sf"/>
</dbReference>
<keyword evidence="5" id="KW-1185">Reference proteome</keyword>
<keyword evidence="2" id="KW-0479">Metal-binding</keyword>
<organism evidence="4 5">
    <name type="scientific">Stieleria marina</name>
    <dbReference type="NCBI Taxonomy" id="1930275"/>
    <lineage>
        <taxon>Bacteria</taxon>
        <taxon>Pseudomonadati</taxon>
        <taxon>Planctomycetota</taxon>
        <taxon>Planctomycetia</taxon>
        <taxon>Pirellulales</taxon>
        <taxon>Pirellulaceae</taxon>
        <taxon>Stieleria</taxon>
    </lineage>
</organism>
<reference evidence="4 5" key="1">
    <citation type="submission" date="2019-02" db="EMBL/GenBank/DDBJ databases">
        <title>Deep-cultivation of Planctomycetes and their phenomic and genomic characterization uncovers novel biology.</title>
        <authorList>
            <person name="Wiegand S."/>
            <person name="Jogler M."/>
            <person name="Boedeker C."/>
            <person name="Pinto D."/>
            <person name="Vollmers J."/>
            <person name="Rivas-Marin E."/>
            <person name="Kohn T."/>
            <person name="Peeters S.H."/>
            <person name="Heuer A."/>
            <person name="Rast P."/>
            <person name="Oberbeckmann S."/>
            <person name="Bunk B."/>
            <person name="Jeske O."/>
            <person name="Meyerdierks A."/>
            <person name="Storesund J.E."/>
            <person name="Kallscheuer N."/>
            <person name="Luecker S."/>
            <person name="Lage O.M."/>
            <person name="Pohl T."/>
            <person name="Merkel B.J."/>
            <person name="Hornburger P."/>
            <person name="Mueller R.-W."/>
            <person name="Bruemmer F."/>
            <person name="Labrenz M."/>
            <person name="Spormann A.M."/>
            <person name="Op den Camp H."/>
            <person name="Overmann J."/>
            <person name="Amann R."/>
            <person name="Jetten M.S.M."/>
            <person name="Mascher T."/>
            <person name="Medema M.H."/>
            <person name="Devos D.P."/>
            <person name="Kaster A.-K."/>
            <person name="Ovreas L."/>
            <person name="Rohde M."/>
            <person name="Galperin M.Y."/>
            <person name="Jogler C."/>
        </authorList>
    </citation>
    <scope>NUCLEOTIDE SEQUENCE [LARGE SCALE GENOMIC DNA]</scope>
    <source>
        <strain evidence="4 5">K23_9</strain>
    </source>
</reference>
<dbReference type="Pfam" id="PF13378">
    <property type="entry name" value="MR_MLE_C"/>
    <property type="match status" value="1"/>
</dbReference>
<sequence>MPNTDLRQFDLQLRTETYQYRTPMKFGGRVVTDVTVLSADCEAASDAGQARGIGSMTMGVAWAWPDPNVDGDTKLSVVIELAQRIAKSYTSADQSGHPLLICHRQNEVREKIASDLATERGIKGGIPELAVLLAASPIEAAIFDAHGKAAGVSSYELLSREHLPGDLSPFLGDDYQGVYLDELISKTPTESLPLYHLVGALDPLTDDDVTEPVNDGLPETLTQWIERNDLTHLKIKLNGDDLDWDVDRVRRIYQTAIASRSGEWAFSLDFNERCDDEAYVLSLLEQLEAKQPAAMPCIAYIEQPTHRDLESHPELTMHEVAKKLPVVIDESLTDLRSLRTAVDQGYSGIALKACKGHAEALLLGAVAVHENLFLCVQDLTCVGASLLHSASLAAHIPGVTAVESNGRQYSPGGNERWMKDFGDFFEIRGGRIPTGQLAGPGLGYGDDPIFQS</sequence>
<evidence type="ECO:0000313" key="5">
    <source>
        <dbReference type="Proteomes" id="UP000319817"/>
    </source>
</evidence>
<dbReference type="EMBL" id="CP036526">
    <property type="protein sequence ID" value="QDT13043.1"/>
    <property type="molecule type" value="Genomic_DNA"/>
</dbReference>
<accession>A0A517P126</accession>
<comment type="similarity">
    <text evidence="1">Belongs to the mandelate racemase/muconate lactonizing enzyme family.</text>
</comment>
<evidence type="ECO:0000256" key="2">
    <source>
        <dbReference type="ARBA" id="ARBA00022723"/>
    </source>
</evidence>
<evidence type="ECO:0000256" key="1">
    <source>
        <dbReference type="ARBA" id="ARBA00008031"/>
    </source>
</evidence>
<dbReference type="InterPro" id="IPR034593">
    <property type="entry name" value="DgoD-like"/>
</dbReference>
<dbReference type="OrthoDB" id="243720at2"/>
<evidence type="ECO:0000259" key="3">
    <source>
        <dbReference type="Pfam" id="PF13378"/>
    </source>
</evidence>
<dbReference type="Proteomes" id="UP000319817">
    <property type="component" value="Chromosome"/>
</dbReference>
<dbReference type="GO" id="GO:0046872">
    <property type="term" value="F:metal ion binding"/>
    <property type="evidence" value="ECO:0007669"/>
    <property type="project" value="UniProtKB-KW"/>
</dbReference>
<name>A0A517P126_9BACT</name>
<dbReference type="Gene3D" id="3.20.20.120">
    <property type="entry name" value="Enolase-like C-terminal domain"/>
    <property type="match status" value="1"/>
</dbReference>
<protein>
    <recommendedName>
        <fullName evidence="3">Enolase C-terminal domain-containing protein</fullName>
    </recommendedName>
</protein>